<dbReference type="AlphaFoldDB" id="M0M3I4"/>
<evidence type="ECO:0000256" key="4">
    <source>
        <dbReference type="SAM" id="MobiDB-lite"/>
    </source>
</evidence>
<dbReference type="eggNOG" id="arCOG06180">
    <property type="taxonomic scope" value="Archaea"/>
</dbReference>
<feature type="region of interest" description="Disordered" evidence="4">
    <location>
        <begin position="39"/>
        <end position="85"/>
    </location>
</feature>
<dbReference type="PATRIC" id="fig|1132509.6.peg.1240"/>
<comment type="subcellular location">
    <subcellularLocation>
        <location evidence="1">Cell envelope</location>
    </subcellularLocation>
</comment>
<proteinExistence type="predicted"/>
<keyword evidence="2" id="KW-0813">Transport</keyword>
<keyword evidence="3" id="KW-0732">Signal</keyword>
<evidence type="ECO:0000259" key="5">
    <source>
        <dbReference type="Pfam" id="PF01497"/>
    </source>
</evidence>
<dbReference type="InterPro" id="IPR002491">
    <property type="entry name" value="ABC_transptr_periplasmic_BD"/>
</dbReference>
<dbReference type="Gene3D" id="3.40.50.1980">
    <property type="entry name" value="Nitrogenase molybdenum iron protein domain"/>
    <property type="match status" value="2"/>
</dbReference>
<feature type="compositionally biased region" description="Gly residues" evidence="4">
    <location>
        <begin position="61"/>
        <end position="73"/>
    </location>
</feature>
<dbReference type="PANTHER" id="PTHR30532:SF1">
    <property type="entry name" value="IRON(3+)-HYDROXAMATE-BINDING PROTEIN FHUD"/>
    <property type="match status" value="1"/>
</dbReference>
<evidence type="ECO:0000313" key="6">
    <source>
        <dbReference type="EMBL" id="EMA39963.1"/>
    </source>
</evidence>
<evidence type="ECO:0000313" key="7">
    <source>
        <dbReference type="Proteomes" id="UP000011566"/>
    </source>
</evidence>
<dbReference type="Proteomes" id="UP000011566">
    <property type="component" value="Unassembled WGS sequence"/>
</dbReference>
<feature type="domain" description="Fe/B12 periplasmic-binding" evidence="5">
    <location>
        <begin position="217"/>
        <end position="368"/>
    </location>
</feature>
<evidence type="ECO:0000256" key="1">
    <source>
        <dbReference type="ARBA" id="ARBA00004196"/>
    </source>
</evidence>
<name>M0M3I4_9EURY</name>
<dbReference type="OrthoDB" id="304381at2157"/>
<evidence type="ECO:0000256" key="2">
    <source>
        <dbReference type="ARBA" id="ARBA00022448"/>
    </source>
</evidence>
<dbReference type="RefSeq" id="WP_007691646.1">
    <property type="nucleotide sequence ID" value="NZ_AJRK01000086.1"/>
</dbReference>
<keyword evidence="7" id="KW-1185">Reference proteome</keyword>
<comment type="caution">
    <text evidence="6">The sequence shown here is derived from an EMBL/GenBank/DDBJ whole genome shotgun (WGS) entry which is preliminary data.</text>
</comment>
<organism evidence="6 7">
    <name type="scientific">Halococcus hamelinensis 100A6</name>
    <dbReference type="NCBI Taxonomy" id="1132509"/>
    <lineage>
        <taxon>Archaea</taxon>
        <taxon>Methanobacteriati</taxon>
        <taxon>Methanobacteriota</taxon>
        <taxon>Stenosarchaea group</taxon>
        <taxon>Halobacteria</taxon>
        <taxon>Halobacteriales</taxon>
        <taxon>Halococcaceae</taxon>
        <taxon>Halococcus</taxon>
    </lineage>
</organism>
<reference evidence="6 7" key="1">
    <citation type="journal article" date="2014" name="PLoS Genet.">
        <title>Phylogenetically driven sequencing of extremely halophilic archaea reveals strategies for static and dynamic osmo-response.</title>
        <authorList>
            <person name="Becker E.A."/>
            <person name="Seitzer P.M."/>
            <person name="Tritt A."/>
            <person name="Larsen D."/>
            <person name="Krusor M."/>
            <person name="Yao A.I."/>
            <person name="Wu D."/>
            <person name="Madern D."/>
            <person name="Eisen J.A."/>
            <person name="Darling A.E."/>
            <person name="Facciotti M.T."/>
        </authorList>
    </citation>
    <scope>NUCLEOTIDE SEQUENCE [LARGE SCALE GENOMIC DNA]</scope>
    <source>
        <strain evidence="6 7">100A6</strain>
    </source>
</reference>
<dbReference type="SUPFAM" id="SSF53807">
    <property type="entry name" value="Helical backbone' metal receptor"/>
    <property type="match status" value="1"/>
</dbReference>
<sequence>MASDETGDGVPTRRDYVKYGGALIGGGLFAGCTNGGSGGSNGSGGANGSSETQADTASSGSAGGTETGSGTNGTDGTTDGSGNAYSVTMAPMGEVSFEAVPKTVFTRLTHLAGMAFALGRGNDVNAMHAPDYYDALWNQFTPRLPGVSLDWSGLYSSWEPSKEKLYELDSDVHLADPASVFAVEGWNESDLAEIGENVAPWFGNQYSDTHATPPEAYQDRYRYYSLWDMFEKVAAVFQERERYRALSSIHSDLRDTIESELPATGERPTVALLGLSDLESIYAYKVSVPGFLVAHIRPLKPAETFGDDVSSGDTVDTETLLAADPEVVLALGGMHPDTDMPGIRSGLADDPVAADVTAVENDRVYAQGARYQGPILNLFQLEMSAKQLYPDRFGEWPTYEKGPYPEIPPNERLFDRERVARIITGEGTT</sequence>
<dbReference type="EMBL" id="AOMB01000014">
    <property type="protein sequence ID" value="EMA39963.1"/>
    <property type="molecule type" value="Genomic_DNA"/>
</dbReference>
<accession>M0M3I4</accession>
<gene>
    <name evidence="6" type="ORF">C447_05408</name>
</gene>
<protein>
    <submittedName>
        <fullName evidence="6">Ferrichrome-binding protein</fullName>
    </submittedName>
</protein>
<dbReference type="Pfam" id="PF01497">
    <property type="entry name" value="Peripla_BP_2"/>
    <property type="match status" value="1"/>
</dbReference>
<dbReference type="PANTHER" id="PTHR30532">
    <property type="entry name" value="IRON III DICITRATE-BINDING PERIPLASMIC PROTEIN"/>
    <property type="match status" value="1"/>
</dbReference>
<feature type="compositionally biased region" description="Low complexity" evidence="4">
    <location>
        <begin position="48"/>
        <end position="60"/>
    </location>
</feature>
<dbReference type="InterPro" id="IPR051313">
    <property type="entry name" value="Bact_iron-sidero_bind"/>
</dbReference>
<evidence type="ECO:0000256" key="3">
    <source>
        <dbReference type="ARBA" id="ARBA00022729"/>
    </source>
</evidence>